<dbReference type="SMART" id="SM00318">
    <property type="entry name" value="SNc"/>
    <property type="match status" value="1"/>
</dbReference>
<evidence type="ECO:0000313" key="4">
    <source>
        <dbReference type="Proteomes" id="UP000612055"/>
    </source>
</evidence>
<comment type="caution">
    <text evidence="3">The sequence shown here is derived from an EMBL/GenBank/DDBJ whole genome shotgun (WGS) entry which is preliminary data.</text>
</comment>
<sequence>MATTMKLPSSKCSSRPSCRARAVAFRPVCALARGDASSSSGPAAFGRALLAGVASAIVLATGAADADPSIIAGAARVVDGDTLVINGERIRMYGVDAPESAQQCKDPRGAAYPCGLVSKDALDKKIGSAPVRCEVKTKDQYGRNVSVCTAGGEDLNGWLVSNGYAVAYRQYGKEYIPNEDAASAAKKGIWAGQFQVPSEWRKENKRQEGGAVLPAVPLAAAPNAGTRPAGPGGDPPPPCPTGPAVKGNISAKGEKIYHVSGGRYYDSTRIDLKDGEKYFCSEAEAVAAGWRKSGQ</sequence>
<dbReference type="OrthoDB" id="430293at2759"/>
<dbReference type="PANTHER" id="PTHR12302">
    <property type="entry name" value="EBNA2 BINDING PROTEIN P100"/>
    <property type="match status" value="1"/>
</dbReference>
<reference evidence="3" key="1">
    <citation type="journal article" date="2020" name="bioRxiv">
        <title>Comparative genomics of Chlamydomonas.</title>
        <authorList>
            <person name="Craig R.J."/>
            <person name="Hasan A.R."/>
            <person name="Ness R.W."/>
            <person name="Keightley P.D."/>
        </authorList>
    </citation>
    <scope>NUCLEOTIDE SEQUENCE</scope>
    <source>
        <strain evidence="3">CCAP 11/70</strain>
    </source>
</reference>
<gene>
    <name evidence="3" type="ORF">HYH03_007871</name>
</gene>
<proteinExistence type="predicted"/>
<dbReference type="Proteomes" id="UP000612055">
    <property type="component" value="Unassembled WGS sequence"/>
</dbReference>
<name>A0A835Y4F3_9CHLO</name>
<accession>A0A835Y4F3</accession>
<dbReference type="EMBL" id="JAEHOE010000034">
    <property type="protein sequence ID" value="KAG2493941.1"/>
    <property type="molecule type" value="Genomic_DNA"/>
</dbReference>
<dbReference type="InterPro" id="IPR016071">
    <property type="entry name" value="Staphylococal_nuclease_OB-fold"/>
</dbReference>
<dbReference type="AlphaFoldDB" id="A0A835Y4F3"/>
<feature type="region of interest" description="Disordered" evidence="1">
    <location>
        <begin position="221"/>
        <end position="247"/>
    </location>
</feature>
<feature type="domain" description="TNase-like" evidence="2">
    <location>
        <begin position="68"/>
        <end position="192"/>
    </location>
</feature>
<dbReference type="PANTHER" id="PTHR12302:SF26">
    <property type="entry name" value="BLR1266 PROTEIN"/>
    <property type="match status" value="1"/>
</dbReference>
<keyword evidence="4" id="KW-1185">Reference proteome</keyword>
<dbReference type="PROSITE" id="PS50830">
    <property type="entry name" value="TNASE_3"/>
    <property type="match status" value="1"/>
</dbReference>
<evidence type="ECO:0000256" key="1">
    <source>
        <dbReference type="SAM" id="MobiDB-lite"/>
    </source>
</evidence>
<dbReference type="SUPFAM" id="SSF50199">
    <property type="entry name" value="Staphylococcal nuclease"/>
    <property type="match status" value="1"/>
</dbReference>
<organism evidence="3 4">
    <name type="scientific">Edaphochlamys debaryana</name>
    <dbReference type="NCBI Taxonomy" id="47281"/>
    <lineage>
        <taxon>Eukaryota</taxon>
        <taxon>Viridiplantae</taxon>
        <taxon>Chlorophyta</taxon>
        <taxon>core chlorophytes</taxon>
        <taxon>Chlorophyceae</taxon>
        <taxon>CS clade</taxon>
        <taxon>Chlamydomonadales</taxon>
        <taxon>Chlamydomonadales incertae sedis</taxon>
        <taxon>Edaphochlamys</taxon>
    </lineage>
</organism>
<evidence type="ECO:0000313" key="3">
    <source>
        <dbReference type="EMBL" id="KAG2493941.1"/>
    </source>
</evidence>
<dbReference type="InterPro" id="IPR035437">
    <property type="entry name" value="SNase_OB-fold_sf"/>
</dbReference>
<dbReference type="Pfam" id="PF00565">
    <property type="entry name" value="SNase"/>
    <property type="match status" value="1"/>
</dbReference>
<dbReference type="Gene3D" id="2.40.50.90">
    <property type="match status" value="1"/>
</dbReference>
<protein>
    <recommendedName>
        <fullName evidence="2">TNase-like domain-containing protein</fullName>
    </recommendedName>
</protein>
<evidence type="ECO:0000259" key="2">
    <source>
        <dbReference type="PROSITE" id="PS50830"/>
    </source>
</evidence>